<gene>
    <name evidence="2" type="ORF">B0H15DRAFT_166486</name>
</gene>
<dbReference type="AlphaFoldDB" id="A0AAD6U6U5"/>
<dbReference type="PANTHER" id="PTHR42076">
    <property type="entry name" value="CYANOVIRIN-N HOMOLOG"/>
    <property type="match status" value="1"/>
</dbReference>
<dbReference type="InterPro" id="IPR036673">
    <property type="entry name" value="Cyanovirin-N_sf"/>
</dbReference>
<evidence type="ECO:0000313" key="2">
    <source>
        <dbReference type="EMBL" id="KAJ7092991.1"/>
    </source>
</evidence>
<sequence>MSFAATSHFYRLEGTYLRAQCKDQHGHVHESTLNLDEVLGNSEGRFDPRGSGFAGSASMYGLNGHTLVARLRSSDGNHHDAHIDLNSCVRNDNGRLERA</sequence>
<dbReference type="SUPFAM" id="SSF51322">
    <property type="entry name" value="Cyanovirin-N"/>
    <property type="match status" value="1"/>
</dbReference>
<dbReference type="Pfam" id="PF08881">
    <property type="entry name" value="CVNH"/>
    <property type="match status" value="1"/>
</dbReference>
<proteinExistence type="predicted"/>
<dbReference type="EMBL" id="JARJCN010000017">
    <property type="protein sequence ID" value="KAJ7092991.1"/>
    <property type="molecule type" value="Genomic_DNA"/>
</dbReference>
<dbReference type="InterPro" id="IPR011058">
    <property type="entry name" value="Cyanovirin-N"/>
</dbReference>
<protein>
    <submittedName>
        <fullName evidence="2">Cyanovirin-N</fullName>
    </submittedName>
</protein>
<evidence type="ECO:0000313" key="3">
    <source>
        <dbReference type="Proteomes" id="UP001222325"/>
    </source>
</evidence>
<feature type="domain" description="Cyanovirin-N" evidence="1">
    <location>
        <begin position="2"/>
        <end position="98"/>
    </location>
</feature>
<dbReference type="PANTHER" id="PTHR42076:SF1">
    <property type="entry name" value="CYANOVIRIN-N DOMAIN-CONTAINING PROTEIN"/>
    <property type="match status" value="1"/>
</dbReference>
<evidence type="ECO:0000259" key="1">
    <source>
        <dbReference type="SMART" id="SM01111"/>
    </source>
</evidence>
<dbReference type="SMART" id="SM01111">
    <property type="entry name" value="CVNH"/>
    <property type="match status" value="1"/>
</dbReference>
<keyword evidence="3" id="KW-1185">Reference proteome</keyword>
<reference evidence="2" key="1">
    <citation type="submission" date="2023-03" db="EMBL/GenBank/DDBJ databases">
        <title>Massive genome expansion in bonnet fungi (Mycena s.s.) driven by repeated elements and novel gene families across ecological guilds.</title>
        <authorList>
            <consortium name="Lawrence Berkeley National Laboratory"/>
            <person name="Harder C.B."/>
            <person name="Miyauchi S."/>
            <person name="Viragh M."/>
            <person name="Kuo A."/>
            <person name="Thoen E."/>
            <person name="Andreopoulos B."/>
            <person name="Lu D."/>
            <person name="Skrede I."/>
            <person name="Drula E."/>
            <person name="Henrissat B."/>
            <person name="Morin E."/>
            <person name="Kohler A."/>
            <person name="Barry K."/>
            <person name="LaButti K."/>
            <person name="Morin E."/>
            <person name="Salamov A."/>
            <person name="Lipzen A."/>
            <person name="Mereny Z."/>
            <person name="Hegedus B."/>
            <person name="Baldrian P."/>
            <person name="Stursova M."/>
            <person name="Weitz H."/>
            <person name="Taylor A."/>
            <person name="Grigoriev I.V."/>
            <person name="Nagy L.G."/>
            <person name="Martin F."/>
            <person name="Kauserud H."/>
        </authorList>
    </citation>
    <scope>NUCLEOTIDE SEQUENCE</scope>
    <source>
        <strain evidence="2">CBHHK173m</strain>
    </source>
</reference>
<name>A0AAD6U6U5_9AGAR</name>
<accession>A0AAD6U6U5</accession>
<comment type="caution">
    <text evidence="2">The sequence shown here is derived from an EMBL/GenBank/DDBJ whole genome shotgun (WGS) entry which is preliminary data.</text>
</comment>
<organism evidence="2 3">
    <name type="scientific">Mycena belliarum</name>
    <dbReference type="NCBI Taxonomy" id="1033014"/>
    <lineage>
        <taxon>Eukaryota</taxon>
        <taxon>Fungi</taxon>
        <taxon>Dikarya</taxon>
        <taxon>Basidiomycota</taxon>
        <taxon>Agaricomycotina</taxon>
        <taxon>Agaricomycetes</taxon>
        <taxon>Agaricomycetidae</taxon>
        <taxon>Agaricales</taxon>
        <taxon>Marasmiineae</taxon>
        <taxon>Mycenaceae</taxon>
        <taxon>Mycena</taxon>
    </lineage>
</organism>
<dbReference type="Gene3D" id="2.30.60.10">
    <property type="entry name" value="Cyanovirin-N"/>
    <property type="match status" value="1"/>
</dbReference>
<dbReference type="Proteomes" id="UP001222325">
    <property type="component" value="Unassembled WGS sequence"/>
</dbReference>